<dbReference type="OrthoDB" id="2689033at2759"/>
<gene>
    <name evidence="1" type="ORF">K435DRAFT_808835</name>
</gene>
<dbReference type="Proteomes" id="UP000297245">
    <property type="component" value="Unassembled WGS sequence"/>
</dbReference>
<sequence>MDELTGFQPHEDDATKAYCTFCYPRGIGRKYIKNTSIRNHINSDRKHLAALSSQKDAAADRERRRAEQAIELQERENIRPLTIGETPLHLPPVHHSSATIETTEVPEGFWENADYDIAGPEIEMDEETRLQKDVEKLLNGVNDDLVPDALGMRESQESLESTLAEQEDERMLSDMMENAAIHDDVLNQVLHGESISNANPQWAPYNSKTMCILDILDNLPRLRISDTMMKLFIWALKECGVNDTPSFYALCKVQKDLRKKQGVPSMECKSGQGKIFFVNDIREIVKHDWANPAVRPHIQVYPEIPEDGIVREVWHAEKWRKDMDLDILSPMYDAQNGCHFYVFEIARLKDGQLVIPIRWIIAEHQVFADAFKVHLDSEMAIISHHGREWRTLMIPNLF</sequence>
<reference evidence="1 2" key="1">
    <citation type="journal article" date="2019" name="Nat. Ecol. Evol.">
        <title>Megaphylogeny resolves global patterns of mushroom evolution.</title>
        <authorList>
            <person name="Varga T."/>
            <person name="Krizsan K."/>
            <person name="Foldi C."/>
            <person name="Dima B."/>
            <person name="Sanchez-Garcia M."/>
            <person name="Sanchez-Ramirez S."/>
            <person name="Szollosi G.J."/>
            <person name="Szarkandi J.G."/>
            <person name="Papp V."/>
            <person name="Albert L."/>
            <person name="Andreopoulos W."/>
            <person name="Angelini C."/>
            <person name="Antonin V."/>
            <person name="Barry K.W."/>
            <person name="Bougher N.L."/>
            <person name="Buchanan P."/>
            <person name="Buyck B."/>
            <person name="Bense V."/>
            <person name="Catcheside P."/>
            <person name="Chovatia M."/>
            <person name="Cooper J."/>
            <person name="Damon W."/>
            <person name="Desjardin D."/>
            <person name="Finy P."/>
            <person name="Geml J."/>
            <person name="Haridas S."/>
            <person name="Hughes K."/>
            <person name="Justo A."/>
            <person name="Karasinski D."/>
            <person name="Kautmanova I."/>
            <person name="Kiss B."/>
            <person name="Kocsube S."/>
            <person name="Kotiranta H."/>
            <person name="LaButti K.M."/>
            <person name="Lechner B.E."/>
            <person name="Liimatainen K."/>
            <person name="Lipzen A."/>
            <person name="Lukacs Z."/>
            <person name="Mihaltcheva S."/>
            <person name="Morgado L.N."/>
            <person name="Niskanen T."/>
            <person name="Noordeloos M.E."/>
            <person name="Ohm R.A."/>
            <person name="Ortiz-Santana B."/>
            <person name="Ovrebo C."/>
            <person name="Racz N."/>
            <person name="Riley R."/>
            <person name="Savchenko A."/>
            <person name="Shiryaev A."/>
            <person name="Soop K."/>
            <person name="Spirin V."/>
            <person name="Szebenyi C."/>
            <person name="Tomsovsky M."/>
            <person name="Tulloss R.E."/>
            <person name="Uehling J."/>
            <person name="Grigoriev I.V."/>
            <person name="Vagvolgyi C."/>
            <person name="Papp T."/>
            <person name="Martin F.M."/>
            <person name="Miettinen O."/>
            <person name="Hibbett D.S."/>
            <person name="Nagy L.G."/>
        </authorList>
    </citation>
    <scope>NUCLEOTIDE SEQUENCE [LARGE SCALE GENOMIC DNA]</scope>
    <source>
        <strain evidence="1 2">CBS 962.96</strain>
    </source>
</reference>
<proteinExistence type="predicted"/>
<evidence type="ECO:0000313" key="1">
    <source>
        <dbReference type="EMBL" id="THU81724.1"/>
    </source>
</evidence>
<accession>A0A4S8L045</accession>
<dbReference type="AlphaFoldDB" id="A0A4S8L045"/>
<evidence type="ECO:0000313" key="2">
    <source>
        <dbReference type="Proteomes" id="UP000297245"/>
    </source>
</evidence>
<protein>
    <submittedName>
        <fullName evidence="1">Uncharacterized protein</fullName>
    </submittedName>
</protein>
<name>A0A4S8L045_DENBC</name>
<keyword evidence="2" id="KW-1185">Reference proteome</keyword>
<organism evidence="1 2">
    <name type="scientific">Dendrothele bispora (strain CBS 962.96)</name>
    <dbReference type="NCBI Taxonomy" id="1314807"/>
    <lineage>
        <taxon>Eukaryota</taxon>
        <taxon>Fungi</taxon>
        <taxon>Dikarya</taxon>
        <taxon>Basidiomycota</taxon>
        <taxon>Agaricomycotina</taxon>
        <taxon>Agaricomycetes</taxon>
        <taxon>Agaricomycetidae</taxon>
        <taxon>Agaricales</taxon>
        <taxon>Agaricales incertae sedis</taxon>
        <taxon>Dendrothele</taxon>
    </lineage>
</organism>
<dbReference type="EMBL" id="ML179784">
    <property type="protein sequence ID" value="THU81724.1"/>
    <property type="molecule type" value="Genomic_DNA"/>
</dbReference>